<keyword evidence="2" id="KW-1133">Transmembrane helix</keyword>
<feature type="transmembrane region" description="Helical" evidence="2">
    <location>
        <begin position="163"/>
        <end position="183"/>
    </location>
</feature>
<feature type="transmembrane region" description="Helical" evidence="2">
    <location>
        <begin position="279"/>
        <end position="303"/>
    </location>
</feature>
<protein>
    <submittedName>
        <fullName evidence="3">Uncharacterized protein</fullName>
    </submittedName>
</protein>
<dbReference type="Proteomes" id="UP001241603">
    <property type="component" value="Unassembled WGS sequence"/>
</dbReference>
<feature type="compositionally biased region" description="Basic and acidic residues" evidence="1">
    <location>
        <begin position="75"/>
        <end position="93"/>
    </location>
</feature>
<dbReference type="RefSeq" id="WP_266348680.1">
    <property type="nucleotide sequence ID" value="NZ_JAPKNG010000003.1"/>
</dbReference>
<keyword evidence="2" id="KW-0472">Membrane</keyword>
<sequence>MDDGLVTVCTADGLGQSLCEASIWLLSTNGVLGAWIPLLIGFATVFFTILVNHSTRLNRFKRIHGFSQNFAPRPFAEDTRTDAGSAKDDGTTSDDDWLRRRDIRYSSSLEFVVTKYVTDLDEVLKPNDFDRLKKLDREDDGSSEIEYLVNRIRCYSMPVNRRTLFYALPFMAAITVGWSLALAPTPFLDLFDKTMATPGATQTEPCRFDPTILSLAFLGAYVSVLTMLVRAVSLFDLGPTTFFRALLHVVGAFVAGIIVWNVLLAIFGNDICGGRLSGAFYPFIFAVGFVPDAGLQFVLSSILSAMEAPIKQTKTEQPTEEQAENRLVFPAGLLNFLKLTDGRFARATKSIPLDVIDGVDFFTRFRLSEAGVQEVQNLAVANPILLYVETPYGIYQTIDWVGQAQLCTVVGPERFLMLRQFNIRTVFDLERAVLSIKSTTQLRKIIAGILLMTTNTMRDIEILSGSPFPDMNNPASGAKKTAEEYTRWAIQQASTATKYRFKLARDPAILPAATGGRPIAGYYVWPNAQPAGTRHYAAFEIQNDKRSQIYDIFEMDDDDATIKHMVRVIMDDLHVMRLRQIWESIGRTLGSDAATLDDSEDAFMGA</sequence>
<feature type="transmembrane region" description="Helical" evidence="2">
    <location>
        <begin position="212"/>
        <end position="233"/>
    </location>
</feature>
<dbReference type="EMBL" id="JAUSVO010000003">
    <property type="protein sequence ID" value="MDQ0437742.1"/>
    <property type="molecule type" value="Genomic_DNA"/>
</dbReference>
<accession>A0ABU0H6T6</accession>
<reference evidence="3 4" key="1">
    <citation type="submission" date="2023-07" db="EMBL/GenBank/DDBJ databases">
        <title>Genomic Encyclopedia of Type Strains, Phase IV (KMG-IV): sequencing the most valuable type-strain genomes for metagenomic binning, comparative biology and taxonomic classification.</title>
        <authorList>
            <person name="Goeker M."/>
        </authorList>
    </citation>
    <scope>NUCLEOTIDE SEQUENCE [LARGE SCALE GENOMIC DNA]</scope>
    <source>
        <strain evidence="3 4">B6-8</strain>
    </source>
</reference>
<feature type="transmembrane region" description="Helical" evidence="2">
    <location>
        <begin position="32"/>
        <end position="52"/>
    </location>
</feature>
<keyword evidence="4" id="KW-1185">Reference proteome</keyword>
<evidence type="ECO:0000313" key="3">
    <source>
        <dbReference type="EMBL" id="MDQ0437742.1"/>
    </source>
</evidence>
<evidence type="ECO:0000313" key="4">
    <source>
        <dbReference type="Proteomes" id="UP001241603"/>
    </source>
</evidence>
<name>A0ABU0H6T6_9HYPH</name>
<proteinExistence type="predicted"/>
<feature type="region of interest" description="Disordered" evidence="1">
    <location>
        <begin position="74"/>
        <end position="93"/>
    </location>
</feature>
<evidence type="ECO:0000256" key="1">
    <source>
        <dbReference type="SAM" id="MobiDB-lite"/>
    </source>
</evidence>
<comment type="caution">
    <text evidence="3">The sequence shown here is derived from an EMBL/GenBank/DDBJ whole genome shotgun (WGS) entry which is preliminary data.</text>
</comment>
<gene>
    <name evidence="3" type="ORF">QO014_002134</name>
</gene>
<organism evidence="3 4">
    <name type="scientific">Kaistia dalseonensis</name>
    <dbReference type="NCBI Taxonomy" id="410840"/>
    <lineage>
        <taxon>Bacteria</taxon>
        <taxon>Pseudomonadati</taxon>
        <taxon>Pseudomonadota</taxon>
        <taxon>Alphaproteobacteria</taxon>
        <taxon>Hyphomicrobiales</taxon>
        <taxon>Kaistiaceae</taxon>
        <taxon>Kaistia</taxon>
    </lineage>
</organism>
<feature type="transmembrane region" description="Helical" evidence="2">
    <location>
        <begin position="245"/>
        <end position="267"/>
    </location>
</feature>
<evidence type="ECO:0000256" key="2">
    <source>
        <dbReference type="SAM" id="Phobius"/>
    </source>
</evidence>
<keyword evidence="2" id="KW-0812">Transmembrane</keyword>